<evidence type="ECO:0000313" key="4">
    <source>
        <dbReference type="Proteomes" id="UP000428260"/>
    </source>
</evidence>
<keyword evidence="1" id="KW-0472">Membrane</keyword>
<evidence type="ECO:0000259" key="2">
    <source>
        <dbReference type="Pfam" id="PF06580"/>
    </source>
</evidence>
<protein>
    <recommendedName>
        <fullName evidence="2">Signal transduction histidine kinase internal region domain-containing protein</fullName>
    </recommendedName>
</protein>
<dbReference type="InterPro" id="IPR010559">
    <property type="entry name" value="Sig_transdc_His_kin_internal"/>
</dbReference>
<evidence type="ECO:0000256" key="1">
    <source>
        <dbReference type="SAM" id="Phobius"/>
    </source>
</evidence>
<gene>
    <name evidence="3" type="ORF">GM418_27700</name>
</gene>
<feature type="transmembrane region" description="Helical" evidence="1">
    <location>
        <begin position="76"/>
        <end position="97"/>
    </location>
</feature>
<dbReference type="AlphaFoldDB" id="A0A6I6KAU1"/>
<sequence length="364" mass="43108">MNKLFFENSFKYRLVRHVIFFLVTVFVFTIILHVQNKTDNFLHSFWVTLINAFFFFSYAYITIFLLIPEYLLKGNIWWFILLFILVGVALSALKLVVSNNIFYSSISPENIEREGIMNFRFIIVNTKDMTFIVALFCIGKYVKDYLYTESLHKKLEKQNKEAQGKLLQSQFDPHFLFNTINNLYALSLLNPAKTLDVITRFKTVLIYIIDESQKEFVELEDEIVLVKNYIQLEELRYGKRLKIDFKQEGEVKYFKIPPMILFFLVENSFKHGSSLDAGTPWIKIKIIVEPGKIFMTVENSRPKVHIEQEDNELEGRGYKNLKKRLDLIYSKQGYELDIASKNDSFKVDLFLKEKEVEVSRKKYR</sequence>
<dbReference type="EMBL" id="CP046401">
    <property type="protein sequence ID" value="QGY47314.1"/>
    <property type="molecule type" value="Genomic_DNA"/>
</dbReference>
<feature type="domain" description="Signal transduction histidine kinase internal region" evidence="2">
    <location>
        <begin position="163"/>
        <end position="241"/>
    </location>
</feature>
<keyword evidence="1" id="KW-1133">Transmembrane helix</keyword>
<keyword evidence="1" id="KW-0812">Transmembrane</keyword>
<keyword evidence="4" id="KW-1185">Reference proteome</keyword>
<dbReference type="Pfam" id="PF06580">
    <property type="entry name" value="His_kinase"/>
    <property type="match status" value="1"/>
</dbReference>
<dbReference type="PANTHER" id="PTHR34220">
    <property type="entry name" value="SENSOR HISTIDINE KINASE YPDA"/>
    <property type="match status" value="1"/>
</dbReference>
<dbReference type="RefSeq" id="WP_158871063.1">
    <property type="nucleotide sequence ID" value="NZ_CP046401.1"/>
</dbReference>
<name>A0A6I6KAU1_9BACT</name>
<reference evidence="3 4" key="1">
    <citation type="submission" date="2019-11" db="EMBL/GenBank/DDBJ databases">
        <authorList>
            <person name="Zheng R.K."/>
            <person name="Sun C.M."/>
        </authorList>
    </citation>
    <scope>NUCLEOTIDE SEQUENCE [LARGE SCALE GENOMIC DNA]</scope>
    <source>
        <strain evidence="3 4">WC007</strain>
    </source>
</reference>
<dbReference type="PANTHER" id="PTHR34220:SF7">
    <property type="entry name" value="SENSOR HISTIDINE KINASE YPDA"/>
    <property type="match status" value="1"/>
</dbReference>
<dbReference type="InterPro" id="IPR050640">
    <property type="entry name" value="Bact_2-comp_sensor_kinase"/>
</dbReference>
<feature type="transmembrane region" description="Helical" evidence="1">
    <location>
        <begin position="14"/>
        <end position="34"/>
    </location>
</feature>
<dbReference type="GO" id="GO:0000155">
    <property type="term" value="F:phosphorelay sensor kinase activity"/>
    <property type="evidence" value="ECO:0007669"/>
    <property type="project" value="InterPro"/>
</dbReference>
<organism evidence="3 4">
    <name type="scientific">Maribellus comscasis</name>
    <dbReference type="NCBI Taxonomy" id="2681766"/>
    <lineage>
        <taxon>Bacteria</taxon>
        <taxon>Pseudomonadati</taxon>
        <taxon>Bacteroidota</taxon>
        <taxon>Bacteroidia</taxon>
        <taxon>Marinilabiliales</taxon>
        <taxon>Prolixibacteraceae</taxon>
        <taxon>Maribellus</taxon>
    </lineage>
</organism>
<evidence type="ECO:0000313" key="3">
    <source>
        <dbReference type="EMBL" id="QGY47314.1"/>
    </source>
</evidence>
<feature type="transmembrane region" description="Helical" evidence="1">
    <location>
        <begin position="46"/>
        <end position="70"/>
    </location>
</feature>
<dbReference type="GO" id="GO:0016020">
    <property type="term" value="C:membrane"/>
    <property type="evidence" value="ECO:0007669"/>
    <property type="project" value="InterPro"/>
</dbReference>
<accession>A0A6I6KAU1</accession>
<dbReference type="KEGG" id="mcos:GM418_27700"/>
<proteinExistence type="predicted"/>
<dbReference type="Proteomes" id="UP000428260">
    <property type="component" value="Chromosome"/>
</dbReference>